<dbReference type="InterPro" id="IPR050955">
    <property type="entry name" value="Plant_Biomass_Hydrol_Est"/>
</dbReference>
<keyword evidence="5" id="KW-1185">Reference proteome</keyword>
<proteinExistence type="predicted"/>
<dbReference type="EMBL" id="CP071504">
    <property type="protein sequence ID" value="QSX30604.1"/>
    <property type="molecule type" value="Genomic_DNA"/>
</dbReference>
<dbReference type="PANTHER" id="PTHR43037:SF5">
    <property type="entry name" value="FERULOYL ESTERASE"/>
    <property type="match status" value="1"/>
</dbReference>
<evidence type="ECO:0000256" key="2">
    <source>
        <dbReference type="ARBA" id="ARBA00022801"/>
    </source>
</evidence>
<dbReference type="SUPFAM" id="SSF53474">
    <property type="entry name" value="alpha/beta-Hydrolases"/>
    <property type="match status" value="1"/>
</dbReference>
<evidence type="ECO:0000313" key="5">
    <source>
        <dbReference type="Proteomes" id="UP000663281"/>
    </source>
</evidence>
<name>A0A974XLJ3_9GAMM</name>
<dbReference type="InterPro" id="IPR029058">
    <property type="entry name" value="AB_hydrolase_fold"/>
</dbReference>
<organism evidence="4 5">
    <name type="scientific">Shewanella cyperi</name>
    <dbReference type="NCBI Taxonomy" id="2814292"/>
    <lineage>
        <taxon>Bacteria</taxon>
        <taxon>Pseudomonadati</taxon>
        <taxon>Pseudomonadota</taxon>
        <taxon>Gammaproteobacteria</taxon>
        <taxon>Alteromonadales</taxon>
        <taxon>Shewanellaceae</taxon>
        <taxon>Shewanella</taxon>
    </lineage>
</organism>
<protein>
    <submittedName>
        <fullName evidence="4">Dienelactone hydrolase family protein</fullName>
    </submittedName>
</protein>
<dbReference type="Pfam" id="PF01738">
    <property type="entry name" value="DLH"/>
    <property type="match status" value="1"/>
</dbReference>
<dbReference type="PANTHER" id="PTHR43037">
    <property type="entry name" value="UNNAMED PRODUCT-RELATED"/>
    <property type="match status" value="1"/>
</dbReference>
<dbReference type="AlphaFoldDB" id="A0A974XLJ3"/>
<evidence type="ECO:0000256" key="1">
    <source>
        <dbReference type="ARBA" id="ARBA00022729"/>
    </source>
</evidence>
<dbReference type="RefSeq" id="WP_207325416.1">
    <property type="nucleotide sequence ID" value="NZ_CP071504.1"/>
</dbReference>
<dbReference type="GO" id="GO:0016787">
    <property type="term" value="F:hydrolase activity"/>
    <property type="evidence" value="ECO:0007669"/>
    <property type="project" value="UniProtKB-KW"/>
</dbReference>
<dbReference type="Gene3D" id="3.40.50.1820">
    <property type="entry name" value="alpha/beta hydrolase"/>
    <property type="match status" value="1"/>
</dbReference>
<keyword evidence="1" id="KW-0732">Signal</keyword>
<reference evidence="4 5" key="1">
    <citation type="submission" date="2021-03" db="EMBL/GenBank/DDBJ databases">
        <title>Novel species identification of genus Shewanella.</title>
        <authorList>
            <person name="Liu G."/>
            <person name="Zhang Q."/>
        </authorList>
    </citation>
    <scope>NUCLEOTIDE SEQUENCE [LARGE SCALE GENOMIC DNA]</scope>
    <source>
        <strain evidence="4 5">FJAT-53726</strain>
    </source>
</reference>
<accession>A0A974XLJ3</accession>
<keyword evidence="2 4" id="KW-0378">Hydrolase</keyword>
<feature type="domain" description="Dienelactone hydrolase" evidence="3">
    <location>
        <begin position="104"/>
        <end position="234"/>
    </location>
</feature>
<sequence>MFLASQVHATSLATLLQEMDSLRANASYDASAKTGLYADTRKGADGTRYHYAVWVPEDYNPNKSYSLILVLHGLVDRDKGSQRQAIPGLLKQLHQQDAIMLFPAAWRKAKWWQTPQVDNLLSLIEETKAKYHVDSNKIFVEGVSDGGHGTYYLAAHAPTLFAGFIPMIGSPFVAAKENGASHDTFLVNLLNKPMLVLNAEFDKFYDIGQHKSFADTMVRNGAQLDFHELKGAHHDVNWYPSVHNLITDFIQHTQRNPYPDSFYWEVDSELNYPRFHWLLIESVPQGTGRHLINARREGNRIFIDAENIASFRLLISPEMFNFDHTLEVSVNGQWVYQSQPIPDPAILHKWFERDNDVQQLYGAEILIKVPVQ</sequence>
<dbReference type="InterPro" id="IPR002925">
    <property type="entry name" value="Dienelactn_hydro"/>
</dbReference>
<dbReference type="Proteomes" id="UP000663281">
    <property type="component" value="Chromosome"/>
</dbReference>
<evidence type="ECO:0000313" key="4">
    <source>
        <dbReference type="EMBL" id="QSX30604.1"/>
    </source>
</evidence>
<gene>
    <name evidence="4" type="ORF">JYB88_02775</name>
</gene>
<evidence type="ECO:0000259" key="3">
    <source>
        <dbReference type="Pfam" id="PF01738"/>
    </source>
</evidence>
<dbReference type="KEGG" id="scyp:JYB88_02775"/>